<accession>A0AAU1HQI9</accession>
<feature type="compositionally biased region" description="Polar residues" evidence="1">
    <location>
        <begin position="1"/>
        <end position="10"/>
    </location>
</feature>
<dbReference type="EMBL" id="CP108140">
    <property type="protein sequence ID" value="WTP85033.1"/>
    <property type="molecule type" value="Genomic_DNA"/>
</dbReference>
<protein>
    <submittedName>
        <fullName evidence="2">Uncharacterized protein</fullName>
    </submittedName>
</protein>
<feature type="compositionally biased region" description="Polar residues" evidence="1">
    <location>
        <begin position="65"/>
        <end position="77"/>
    </location>
</feature>
<proteinExistence type="predicted"/>
<sequence length="77" mass="7812">MASTQPALTQSVFSSLASTVSSTSNVPPAPYGIARSSPWSGGSEEIHAEECEPPAMSTPPMQGVGCSSSPLSTQRAT</sequence>
<gene>
    <name evidence="2" type="ORF">OG477_06580</name>
</gene>
<evidence type="ECO:0000256" key="1">
    <source>
        <dbReference type="SAM" id="MobiDB-lite"/>
    </source>
</evidence>
<name>A0AAU1HQI9_9ACTN</name>
<evidence type="ECO:0000313" key="2">
    <source>
        <dbReference type="EMBL" id="WTP85033.1"/>
    </source>
</evidence>
<organism evidence="2">
    <name type="scientific">Streptomyces sp. NBC_00180</name>
    <dbReference type="NCBI Taxonomy" id="2903632"/>
    <lineage>
        <taxon>Bacteria</taxon>
        <taxon>Bacillati</taxon>
        <taxon>Actinomycetota</taxon>
        <taxon>Actinomycetes</taxon>
        <taxon>Kitasatosporales</taxon>
        <taxon>Streptomycetaceae</taxon>
        <taxon>Streptomyces</taxon>
    </lineage>
</organism>
<reference evidence="2" key="1">
    <citation type="submission" date="2022-10" db="EMBL/GenBank/DDBJ databases">
        <title>The complete genomes of actinobacterial strains from the NBC collection.</title>
        <authorList>
            <person name="Joergensen T.S."/>
            <person name="Alvarez Arevalo M."/>
            <person name="Sterndorff E.B."/>
            <person name="Faurdal D."/>
            <person name="Vuksanovic O."/>
            <person name="Mourched A.-S."/>
            <person name="Charusanti P."/>
            <person name="Shaw S."/>
            <person name="Blin K."/>
            <person name="Weber T."/>
        </authorList>
    </citation>
    <scope>NUCLEOTIDE SEQUENCE</scope>
    <source>
        <strain evidence="2">NBC 00180</strain>
    </source>
</reference>
<feature type="region of interest" description="Disordered" evidence="1">
    <location>
        <begin position="1"/>
        <end position="77"/>
    </location>
</feature>
<feature type="compositionally biased region" description="Low complexity" evidence="1">
    <location>
        <begin position="11"/>
        <end position="24"/>
    </location>
</feature>
<dbReference type="AlphaFoldDB" id="A0AAU1HQI9"/>